<comment type="caution">
    <text evidence="3">The sequence shown here is derived from an EMBL/GenBank/DDBJ whole genome shotgun (WGS) entry which is preliminary data.</text>
</comment>
<organism evidence="3 4">
    <name type="scientific">Nannochloropsis salina CCMP1776</name>
    <dbReference type="NCBI Taxonomy" id="1027361"/>
    <lineage>
        <taxon>Eukaryota</taxon>
        <taxon>Sar</taxon>
        <taxon>Stramenopiles</taxon>
        <taxon>Ochrophyta</taxon>
        <taxon>Eustigmatophyceae</taxon>
        <taxon>Eustigmatales</taxon>
        <taxon>Monodopsidaceae</taxon>
        <taxon>Microchloropsis</taxon>
        <taxon>Microchloropsis salina</taxon>
    </lineage>
</organism>
<dbReference type="OrthoDB" id="46304at2759"/>
<gene>
    <name evidence="3" type="ORF">NSK_008501</name>
</gene>
<dbReference type="EMBL" id="SDOX01000183">
    <property type="protein sequence ID" value="TFJ79943.1"/>
    <property type="molecule type" value="Genomic_DNA"/>
</dbReference>
<feature type="chain" id="PRO_5020025384" description="DUF1990 domain-containing protein" evidence="1">
    <location>
        <begin position="26"/>
        <end position="394"/>
    </location>
</feature>
<evidence type="ECO:0000313" key="4">
    <source>
        <dbReference type="Proteomes" id="UP000355283"/>
    </source>
</evidence>
<sequence>MRVVELHALTTVALLFALLARGTEGGAVTYANHGEPALQAHFSDFYEIMTPEDYRIYQDRLHEIIDWGLRNTRQQDLRKGFLQGIAEDWRFVPTPLRQGLKRRHKDFGPLQERRRVTLDERNRQMRERIDRGVAKKGYLVAYYMFNHDCNAMGPAEDREHSIFSRPLPRLRMGWPHSTRQVQRYLVALRRRKFNHMYVGVTQEFAPYGEREVEDWLRLKGYEGFKVKTKRVLLGRGPETYALAKDKIVNWSWGKEVKWVQFLEGEHGINVVSQIRTYGLLWTMNPLRKVLCHEKPWGKRGGAVAAVAVSTLRGHLLEGEERFCVWFEGGRQGDVWFDVLSFSKGAFPLGRLLMPVVRPLQNRFLVDVGRAMQRLVGESVPEKSVVANKSKWWWK</sequence>
<evidence type="ECO:0000256" key="1">
    <source>
        <dbReference type="SAM" id="SignalP"/>
    </source>
</evidence>
<keyword evidence="1" id="KW-0732">Signal</keyword>
<proteinExistence type="predicted"/>
<reference evidence="3 4" key="1">
    <citation type="submission" date="2019-01" db="EMBL/GenBank/DDBJ databases">
        <title>Nuclear Genome Assembly of the Microalgal Biofuel strain Nannochloropsis salina CCMP1776.</title>
        <authorList>
            <person name="Hovde B."/>
        </authorList>
    </citation>
    <scope>NUCLEOTIDE SEQUENCE [LARGE SCALE GENOMIC DNA]</scope>
    <source>
        <strain evidence="3 4">CCMP1776</strain>
    </source>
</reference>
<dbReference type="Proteomes" id="UP000355283">
    <property type="component" value="Unassembled WGS sequence"/>
</dbReference>
<dbReference type="Pfam" id="PF09348">
    <property type="entry name" value="DUF1990"/>
    <property type="match status" value="1"/>
</dbReference>
<feature type="domain" description="DUF1990" evidence="2">
    <location>
        <begin position="222"/>
        <end position="370"/>
    </location>
</feature>
<name>A0A4D9CQU7_9STRA</name>
<dbReference type="PANTHER" id="PTHR34202:SF1">
    <property type="entry name" value="UPF0548 PROTEIN"/>
    <property type="match status" value="1"/>
</dbReference>
<dbReference type="InterPro" id="IPR018960">
    <property type="entry name" value="DUF1990"/>
</dbReference>
<dbReference type="PANTHER" id="PTHR34202">
    <property type="entry name" value="UPF0548 PROTEIN"/>
    <property type="match status" value="1"/>
</dbReference>
<keyword evidence="4" id="KW-1185">Reference proteome</keyword>
<accession>A0A4D9CQU7</accession>
<feature type="signal peptide" evidence="1">
    <location>
        <begin position="1"/>
        <end position="25"/>
    </location>
</feature>
<evidence type="ECO:0000259" key="2">
    <source>
        <dbReference type="Pfam" id="PF09348"/>
    </source>
</evidence>
<evidence type="ECO:0000313" key="3">
    <source>
        <dbReference type="EMBL" id="TFJ79943.1"/>
    </source>
</evidence>
<dbReference type="AlphaFoldDB" id="A0A4D9CQU7"/>
<protein>
    <recommendedName>
        <fullName evidence="2">DUF1990 domain-containing protein</fullName>
    </recommendedName>
</protein>